<dbReference type="Proteomes" id="UP000472271">
    <property type="component" value="Chromosome 18"/>
</dbReference>
<feature type="domain" description="C-type lectin" evidence="4">
    <location>
        <begin position="88"/>
        <end position="201"/>
    </location>
</feature>
<evidence type="ECO:0000256" key="1">
    <source>
        <dbReference type="ARBA" id="ARBA00023157"/>
    </source>
</evidence>
<reference evidence="5" key="3">
    <citation type="submission" date="2025-09" db="UniProtKB">
        <authorList>
            <consortium name="Ensembl"/>
        </authorList>
    </citation>
    <scope>IDENTIFICATION</scope>
</reference>
<dbReference type="InterPro" id="IPR018378">
    <property type="entry name" value="C-type_lectin_CS"/>
</dbReference>
<reference evidence="5" key="2">
    <citation type="submission" date="2025-08" db="UniProtKB">
        <authorList>
            <consortium name="Ensembl"/>
        </authorList>
    </citation>
    <scope>IDENTIFICATION</scope>
</reference>
<dbReference type="InterPro" id="IPR001304">
    <property type="entry name" value="C-type_lectin-like"/>
</dbReference>
<dbReference type="PANTHER" id="PTHR22803">
    <property type="entry name" value="MANNOSE, PHOSPHOLIPASE, LECTIN RECEPTOR RELATED"/>
    <property type="match status" value="1"/>
</dbReference>
<dbReference type="PROSITE" id="PS00615">
    <property type="entry name" value="C_TYPE_LECTIN_1"/>
    <property type="match status" value="1"/>
</dbReference>
<evidence type="ECO:0000256" key="2">
    <source>
        <dbReference type="SAM" id="MobiDB-lite"/>
    </source>
</evidence>
<organism evidence="5 6">
    <name type="scientific">Sphaeramia orbicularis</name>
    <name type="common">orbiculate cardinalfish</name>
    <dbReference type="NCBI Taxonomy" id="375764"/>
    <lineage>
        <taxon>Eukaryota</taxon>
        <taxon>Metazoa</taxon>
        <taxon>Chordata</taxon>
        <taxon>Craniata</taxon>
        <taxon>Vertebrata</taxon>
        <taxon>Euteleostomi</taxon>
        <taxon>Actinopterygii</taxon>
        <taxon>Neopterygii</taxon>
        <taxon>Teleostei</taxon>
        <taxon>Neoteleostei</taxon>
        <taxon>Acanthomorphata</taxon>
        <taxon>Gobiaria</taxon>
        <taxon>Kurtiformes</taxon>
        <taxon>Apogonoidei</taxon>
        <taxon>Apogonidae</taxon>
        <taxon>Apogoninae</taxon>
        <taxon>Sphaeramia</taxon>
    </lineage>
</organism>
<evidence type="ECO:0000256" key="3">
    <source>
        <dbReference type="SAM" id="SignalP"/>
    </source>
</evidence>
<name>A0A673BVJ2_9TELE</name>
<proteinExistence type="predicted"/>
<dbReference type="Pfam" id="PF00059">
    <property type="entry name" value="Lectin_C"/>
    <property type="match status" value="1"/>
</dbReference>
<sequence length="205" mass="23347">MKLLVVFLLIGIMMALTRAFPEPEPEPEAFPEAEPEDSDDESTDEAMPEPAETGNGTDEGTNLAVLKRSARSSCTNRNNYRDNYWYRYGDSYYVYVTRGVNWVTAQRLCVSYGGSLVSLRNSREEAFVKLLAKNRYAWMGLSDAQQAGVWLWIGGARYSYSNWCRREPSNGSSEKCTLMNVSSARCWYDIACTPNVYFICSRRVR</sequence>
<dbReference type="Gene3D" id="3.10.100.10">
    <property type="entry name" value="Mannose-Binding Protein A, subunit A"/>
    <property type="match status" value="1"/>
</dbReference>
<evidence type="ECO:0000313" key="5">
    <source>
        <dbReference type="Ensembl" id="ENSSORP00005044183.1"/>
    </source>
</evidence>
<dbReference type="InterPro" id="IPR016186">
    <property type="entry name" value="C-type_lectin-like/link_sf"/>
</dbReference>
<dbReference type="SMART" id="SM00034">
    <property type="entry name" value="CLECT"/>
    <property type="match status" value="1"/>
</dbReference>
<keyword evidence="3" id="KW-0732">Signal</keyword>
<dbReference type="PROSITE" id="PS50041">
    <property type="entry name" value="C_TYPE_LECTIN_2"/>
    <property type="match status" value="1"/>
</dbReference>
<keyword evidence="1" id="KW-1015">Disulfide bond</keyword>
<dbReference type="InParanoid" id="A0A673BVJ2"/>
<protein>
    <submittedName>
        <fullName evidence="5">Galactose-specific lectin nattectin-like</fullName>
    </submittedName>
</protein>
<dbReference type="InterPro" id="IPR016187">
    <property type="entry name" value="CTDL_fold"/>
</dbReference>
<reference evidence="5" key="1">
    <citation type="submission" date="2019-06" db="EMBL/GenBank/DDBJ databases">
        <authorList>
            <consortium name="Wellcome Sanger Institute Data Sharing"/>
        </authorList>
    </citation>
    <scope>NUCLEOTIDE SEQUENCE [LARGE SCALE GENOMIC DNA]</scope>
</reference>
<gene>
    <name evidence="5" type="primary">LOC115439023</name>
</gene>
<dbReference type="InterPro" id="IPR050111">
    <property type="entry name" value="C-type_lectin/snaclec_domain"/>
</dbReference>
<keyword evidence="6" id="KW-1185">Reference proteome</keyword>
<accession>A0A673BVJ2</accession>
<feature type="compositionally biased region" description="Acidic residues" evidence="2">
    <location>
        <begin position="23"/>
        <end position="47"/>
    </location>
</feature>
<feature type="signal peptide" evidence="3">
    <location>
        <begin position="1"/>
        <end position="19"/>
    </location>
</feature>
<evidence type="ECO:0000313" key="6">
    <source>
        <dbReference type="Proteomes" id="UP000472271"/>
    </source>
</evidence>
<dbReference type="AlphaFoldDB" id="A0A673BVJ2"/>
<dbReference type="SUPFAM" id="SSF56436">
    <property type="entry name" value="C-type lectin-like"/>
    <property type="match status" value="1"/>
</dbReference>
<dbReference type="CDD" id="cd00037">
    <property type="entry name" value="CLECT"/>
    <property type="match status" value="1"/>
</dbReference>
<evidence type="ECO:0000259" key="4">
    <source>
        <dbReference type="PROSITE" id="PS50041"/>
    </source>
</evidence>
<feature type="chain" id="PRO_5025576039" evidence="3">
    <location>
        <begin position="20"/>
        <end position="205"/>
    </location>
</feature>
<feature type="region of interest" description="Disordered" evidence="2">
    <location>
        <begin position="22"/>
        <end position="62"/>
    </location>
</feature>
<dbReference type="Ensembl" id="ENSSORT00005045303.1">
    <property type="protein sequence ID" value="ENSSORP00005044183.1"/>
    <property type="gene ID" value="ENSSORG00005020368.1"/>
</dbReference>